<name>A0AAD2FS27_9STRA</name>
<dbReference type="EMBL" id="CAKOGP040001781">
    <property type="protein sequence ID" value="CAJ1951190.1"/>
    <property type="molecule type" value="Genomic_DNA"/>
</dbReference>
<organism evidence="1 2">
    <name type="scientific">Cylindrotheca closterium</name>
    <dbReference type="NCBI Taxonomy" id="2856"/>
    <lineage>
        <taxon>Eukaryota</taxon>
        <taxon>Sar</taxon>
        <taxon>Stramenopiles</taxon>
        <taxon>Ochrophyta</taxon>
        <taxon>Bacillariophyta</taxon>
        <taxon>Bacillariophyceae</taxon>
        <taxon>Bacillariophycidae</taxon>
        <taxon>Bacillariales</taxon>
        <taxon>Bacillariaceae</taxon>
        <taxon>Cylindrotheca</taxon>
    </lineage>
</organism>
<sequence>MAKARLQEGNAYYHGEHQCQAQYGSGTKKGQACCNKAYHQIGSGELRCGTHSNKSHRTDLPKNPNAAAIKEQLCKHRQKLCETVAAKNQAQQKKGHVRCDKLRRMKAPPHIDGYLKVFPNFLHDNRKDGFGCKSLSPMFLGPIVHRQPGLPPSKNLENFHQGSKVFKCELLPDGTIGPKFYQNQRASFEDETPHRHKQNIPKLFHGTRNKCHGWVWKRSNGKEVVLKYIACRQFYCHFYEHLASQQENYQKLCSLRDKGYNLLILGYDGKDTDATPNNNRVVAEKLEEAYLDPSSPFGHEMVLLTLLTVDDPAKYPWRIHKSEEFCVEDEETTKQAASS</sequence>
<evidence type="ECO:0000313" key="1">
    <source>
        <dbReference type="EMBL" id="CAJ1951190.1"/>
    </source>
</evidence>
<protein>
    <submittedName>
        <fullName evidence="1">Uncharacterized protein</fullName>
    </submittedName>
</protein>
<comment type="caution">
    <text evidence="1">The sequence shown here is derived from an EMBL/GenBank/DDBJ whole genome shotgun (WGS) entry which is preliminary data.</text>
</comment>
<accession>A0AAD2FS27</accession>
<reference evidence="1" key="1">
    <citation type="submission" date="2023-08" db="EMBL/GenBank/DDBJ databases">
        <authorList>
            <person name="Audoor S."/>
            <person name="Bilcke G."/>
        </authorList>
    </citation>
    <scope>NUCLEOTIDE SEQUENCE</scope>
</reference>
<keyword evidence="2" id="KW-1185">Reference proteome</keyword>
<gene>
    <name evidence="1" type="ORF">CYCCA115_LOCUS12950</name>
</gene>
<evidence type="ECO:0000313" key="2">
    <source>
        <dbReference type="Proteomes" id="UP001295423"/>
    </source>
</evidence>
<dbReference type="AlphaFoldDB" id="A0AAD2FS27"/>
<dbReference type="Proteomes" id="UP001295423">
    <property type="component" value="Unassembled WGS sequence"/>
</dbReference>
<proteinExistence type="predicted"/>